<dbReference type="FunFam" id="3.10.260.20:FF:000001">
    <property type="entry name" value="Dachshund homolog 1"/>
    <property type="match status" value="1"/>
</dbReference>
<evidence type="ECO:0000259" key="5">
    <source>
        <dbReference type="Pfam" id="PF02437"/>
    </source>
</evidence>
<dbReference type="Pfam" id="PF02437">
    <property type="entry name" value="Ski_Sno_DHD"/>
    <property type="match status" value="1"/>
</dbReference>
<reference evidence="6" key="1">
    <citation type="submission" date="2022-08" db="EMBL/GenBank/DDBJ databases">
        <title>Genome sequencing of akame (Lates japonicus).</title>
        <authorList>
            <person name="Hashiguchi Y."/>
            <person name="Takahashi H."/>
        </authorList>
    </citation>
    <scope>NUCLEOTIDE SEQUENCE</scope>
    <source>
        <strain evidence="6">Kochi</strain>
    </source>
</reference>
<evidence type="ECO:0000313" key="7">
    <source>
        <dbReference type="Proteomes" id="UP001279410"/>
    </source>
</evidence>
<dbReference type="EMBL" id="BRZM01003048">
    <property type="protein sequence ID" value="GLD75536.1"/>
    <property type="molecule type" value="Genomic_DNA"/>
</dbReference>
<accession>A0AAD3NMB6</accession>
<dbReference type="Gene3D" id="3.10.260.20">
    <property type="entry name" value="Ski"/>
    <property type="match status" value="1"/>
</dbReference>
<dbReference type="SUPFAM" id="SSF46955">
    <property type="entry name" value="Putative DNA-binding domain"/>
    <property type="match status" value="1"/>
</dbReference>
<gene>
    <name evidence="6" type="ORF">AKAME5_002687000</name>
</gene>
<dbReference type="PANTHER" id="PTHR12577:SF14">
    <property type="entry name" value="DACHSHUND HOMOLOG 1"/>
    <property type="match status" value="1"/>
</dbReference>
<dbReference type="Proteomes" id="UP001279410">
    <property type="component" value="Unassembled WGS sequence"/>
</dbReference>
<feature type="domain" description="SKI/SNO/DAC" evidence="5">
    <location>
        <begin position="85"/>
        <end position="193"/>
    </location>
</feature>
<dbReference type="GO" id="GO:0005634">
    <property type="term" value="C:nucleus"/>
    <property type="evidence" value="ECO:0007669"/>
    <property type="project" value="UniProtKB-SubCell"/>
</dbReference>
<sequence length="241" mass="25208">MTTMATPAAPALLPAAPLGHHPAPSSVSPATNSPPPAATSAASSPAPPVAHPALLHQFRADLLLPNGTPLKTGGAPVSSSAKPVYATPSPVESTPQNNECKLVEVKGAKLASFTVKDTELICLPQAFDVFLKHLVGGLHTVYTKLKRLDITPVVCNVEQVRVLRGLGAIQPGVNRCKLISRQDFETLYNDCTNARYITYVAVARVAGGGGIRIAAAGRVQSASRAITARDEAKTWARKPSN</sequence>
<keyword evidence="2" id="KW-0539">Nucleus</keyword>
<feature type="region of interest" description="Disordered" evidence="4">
    <location>
        <begin position="1"/>
        <end position="49"/>
    </location>
</feature>
<dbReference type="InterPro" id="IPR009061">
    <property type="entry name" value="DNA-bd_dom_put_sf"/>
</dbReference>
<evidence type="ECO:0000256" key="2">
    <source>
        <dbReference type="ARBA" id="ARBA00023242"/>
    </source>
</evidence>
<dbReference type="PANTHER" id="PTHR12577">
    <property type="entry name" value="DACHSHUND"/>
    <property type="match status" value="1"/>
</dbReference>
<evidence type="ECO:0000256" key="4">
    <source>
        <dbReference type="SAM" id="MobiDB-lite"/>
    </source>
</evidence>
<evidence type="ECO:0000256" key="3">
    <source>
        <dbReference type="ARBA" id="ARBA00038192"/>
    </source>
</evidence>
<dbReference type="GO" id="GO:0005667">
    <property type="term" value="C:transcription regulator complex"/>
    <property type="evidence" value="ECO:0007669"/>
    <property type="project" value="TreeGrafter"/>
</dbReference>
<dbReference type="InterPro" id="IPR052417">
    <property type="entry name" value="Dachshund_domain"/>
</dbReference>
<name>A0AAD3NMB6_LATJO</name>
<keyword evidence="7" id="KW-1185">Reference proteome</keyword>
<dbReference type="InterPro" id="IPR003380">
    <property type="entry name" value="SKI/SNO/DAC"/>
</dbReference>
<comment type="similarity">
    <text evidence="3">Belongs to the DACH/dachshund family.</text>
</comment>
<feature type="region of interest" description="Disordered" evidence="4">
    <location>
        <begin position="69"/>
        <end position="95"/>
    </location>
</feature>
<dbReference type="InterPro" id="IPR037000">
    <property type="entry name" value="Ski_DNA-bd_sf"/>
</dbReference>
<organism evidence="6 7">
    <name type="scientific">Lates japonicus</name>
    <name type="common">Japanese lates</name>
    <dbReference type="NCBI Taxonomy" id="270547"/>
    <lineage>
        <taxon>Eukaryota</taxon>
        <taxon>Metazoa</taxon>
        <taxon>Chordata</taxon>
        <taxon>Craniata</taxon>
        <taxon>Vertebrata</taxon>
        <taxon>Euteleostomi</taxon>
        <taxon>Actinopterygii</taxon>
        <taxon>Neopterygii</taxon>
        <taxon>Teleostei</taxon>
        <taxon>Neoteleostei</taxon>
        <taxon>Acanthomorphata</taxon>
        <taxon>Carangaria</taxon>
        <taxon>Carangaria incertae sedis</taxon>
        <taxon>Centropomidae</taxon>
        <taxon>Lates</taxon>
    </lineage>
</organism>
<proteinExistence type="inferred from homology"/>
<dbReference type="AlphaFoldDB" id="A0AAD3NMB6"/>
<comment type="caution">
    <text evidence="6">The sequence shown here is derived from an EMBL/GenBank/DDBJ whole genome shotgun (WGS) entry which is preliminary data.</text>
</comment>
<dbReference type="CDD" id="cd21081">
    <property type="entry name" value="DHD_Dac"/>
    <property type="match status" value="1"/>
</dbReference>
<dbReference type="GO" id="GO:0000981">
    <property type="term" value="F:DNA-binding transcription factor activity, RNA polymerase II-specific"/>
    <property type="evidence" value="ECO:0007669"/>
    <property type="project" value="TreeGrafter"/>
</dbReference>
<evidence type="ECO:0000256" key="1">
    <source>
        <dbReference type="ARBA" id="ARBA00004123"/>
    </source>
</evidence>
<comment type="subcellular location">
    <subcellularLocation>
        <location evidence="1">Nucleus</location>
    </subcellularLocation>
</comment>
<feature type="compositionally biased region" description="Low complexity" evidence="4">
    <location>
        <begin position="7"/>
        <end position="31"/>
    </location>
</feature>
<evidence type="ECO:0000313" key="6">
    <source>
        <dbReference type="EMBL" id="GLD75536.1"/>
    </source>
</evidence>
<protein>
    <submittedName>
        <fullName evidence="6">Dachshund homolog 1-like isoform X1</fullName>
    </submittedName>
</protein>
<dbReference type="GO" id="GO:0000978">
    <property type="term" value="F:RNA polymerase II cis-regulatory region sequence-specific DNA binding"/>
    <property type="evidence" value="ECO:0007669"/>
    <property type="project" value="TreeGrafter"/>
</dbReference>